<feature type="region of interest" description="Disordered" evidence="1">
    <location>
        <begin position="37"/>
        <end position="61"/>
    </location>
</feature>
<organism evidence="2 3">
    <name type="scientific">Microlunatus phosphovorus (strain ATCC 700054 / DSM 10555 / JCM 9379 / NBRC 101784 / NCIMB 13414 / VKM Ac-1990 / NM-1)</name>
    <dbReference type="NCBI Taxonomy" id="1032480"/>
    <lineage>
        <taxon>Bacteria</taxon>
        <taxon>Bacillati</taxon>
        <taxon>Actinomycetota</taxon>
        <taxon>Actinomycetes</taxon>
        <taxon>Propionibacteriales</taxon>
        <taxon>Propionibacteriaceae</taxon>
        <taxon>Microlunatus</taxon>
    </lineage>
</organism>
<keyword evidence="3" id="KW-1185">Reference proteome</keyword>
<proteinExistence type="predicted"/>
<dbReference type="AlphaFoldDB" id="F5XRP2"/>
<dbReference type="STRING" id="1032480.MLP_40910"/>
<feature type="compositionally biased region" description="Basic and acidic residues" evidence="1">
    <location>
        <begin position="37"/>
        <end position="50"/>
    </location>
</feature>
<evidence type="ECO:0000313" key="2">
    <source>
        <dbReference type="EMBL" id="BAK37105.1"/>
    </source>
</evidence>
<dbReference type="KEGG" id="mph:MLP_40910"/>
<gene>
    <name evidence="2" type="ordered locus">MLP_40910</name>
</gene>
<dbReference type="HOGENOM" id="CLU_2917509_0_0_11"/>
<dbReference type="Proteomes" id="UP000007947">
    <property type="component" value="Chromosome"/>
</dbReference>
<protein>
    <submittedName>
        <fullName evidence="2">Uncharacterized protein</fullName>
    </submittedName>
</protein>
<reference evidence="2 3" key="1">
    <citation type="submission" date="2011-05" db="EMBL/GenBank/DDBJ databases">
        <title>Whole genome sequence of Microlunatus phosphovorus NM-1.</title>
        <authorList>
            <person name="Hosoyama A."/>
            <person name="Sasaki K."/>
            <person name="Harada T."/>
            <person name="Igarashi R."/>
            <person name="Kawakoshi A."/>
            <person name="Sasagawa M."/>
            <person name="Fukada J."/>
            <person name="Nakamura S."/>
            <person name="Katano Y."/>
            <person name="Hanada S."/>
            <person name="Kamagata Y."/>
            <person name="Nakamura N."/>
            <person name="Yamazaki S."/>
            <person name="Fujita N."/>
        </authorList>
    </citation>
    <scope>NUCLEOTIDE SEQUENCE [LARGE SCALE GENOMIC DNA]</scope>
    <source>
        <strain evidence="3">ATCC 700054 / DSM 10555 / JCM 9379 / NBRC 101784 / NCIMB 13414 / VKM Ac-1990 / NM-1</strain>
    </source>
</reference>
<name>F5XRP2_MICPN</name>
<dbReference type="RefSeq" id="WP_013864942.1">
    <property type="nucleotide sequence ID" value="NC_015635.1"/>
</dbReference>
<evidence type="ECO:0000256" key="1">
    <source>
        <dbReference type="SAM" id="MobiDB-lite"/>
    </source>
</evidence>
<accession>F5XRP2</accession>
<sequence length="61" mass="6812">MTYCDTVLSMSDEDIRQLPAAVWDDLKKQVTDEAADARNAAERAKSEEALQKLARRSNGDL</sequence>
<dbReference type="EMBL" id="AP012204">
    <property type="protein sequence ID" value="BAK37105.1"/>
    <property type="molecule type" value="Genomic_DNA"/>
</dbReference>
<evidence type="ECO:0000313" key="3">
    <source>
        <dbReference type="Proteomes" id="UP000007947"/>
    </source>
</evidence>